<dbReference type="RefSeq" id="WP_035164441.1">
    <property type="nucleotide sequence ID" value="NZ_AZTB01000062.1"/>
</dbReference>
<dbReference type="GO" id="GO:0046872">
    <property type="term" value="F:metal ion binding"/>
    <property type="evidence" value="ECO:0007669"/>
    <property type="project" value="UniProtKB-KW"/>
</dbReference>
<dbReference type="InterPro" id="IPR020542">
    <property type="entry name" value="Asp_carbamoyltrfase_reg_C"/>
</dbReference>
<evidence type="ECO:0000256" key="3">
    <source>
        <dbReference type="ARBA" id="ARBA00022975"/>
    </source>
</evidence>
<dbReference type="Gene3D" id="2.30.30.20">
    <property type="entry name" value="Aspartate carbamoyltransferase regulatory subunit, C-terminal domain"/>
    <property type="match status" value="1"/>
</dbReference>
<dbReference type="EMBL" id="AZTB01000062">
    <property type="protein sequence ID" value="KGG79742.1"/>
    <property type="molecule type" value="Genomic_DNA"/>
</dbReference>
<dbReference type="PANTHER" id="PTHR35805">
    <property type="entry name" value="ASPARTATE CARBAMOYLTRANSFERASE REGULATORY CHAIN"/>
    <property type="match status" value="1"/>
</dbReference>
<evidence type="ECO:0000313" key="7">
    <source>
        <dbReference type="Proteomes" id="UP000029622"/>
    </source>
</evidence>
<dbReference type="GO" id="GO:0009347">
    <property type="term" value="C:aspartate carbamoyltransferase complex"/>
    <property type="evidence" value="ECO:0007669"/>
    <property type="project" value="InterPro"/>
</dbReference>
<organism evidence="6 7">
    <name type="scientific">Caloranaerobacter azorensis H53214</name>
    <dbReference type="NCBI Taxonomy" id="1156417"/>
    <lineage>
        <taxon>Bacteria</taxon>
        <taxon>Bacillati</taxon>
        <taxon>Bacillota</taxon>
        <taxon>Tissierellia</taxon>
        <taxon>Tissierellales</taxon>
        <taxon>Thermohalobacteraceae</taxon>
        <taxon>Caloranaerobacter</taxon>
    </lineage>
</organism>
<dbReference type="NCBIfam" id="NF002063">
    <property type="entry name" value="PRK00893.1-3"/>
    <property type="match status" value="1"/>
</dbReference>
<comment type="caution">
    <text evidence="6">The sequence shown here is derived from an EMBL/GenBank/DDBJ whole genome shotgun (WGS) entry which is preliminary data.</text>
</comment>
<protein>
    <submittedName>
        <fullName evidence="6">Aspartate carbamoyltransferase</fullName>
    </submittedName>
</protein>
<dbReference type="SUPFAM" id="SSF57825">
    <property type="entry name" value="Aspartate carbamoyltransferase, Regulatory-chain, C-terminal domain"/>
    <property type="match status" value="1"/>
</dbReference>
<dbReference type="Proteomes" id="UP000029622">
    <property type="component" value="Unassembled WGS sequence"/>
</dbReference>
<gene>
    <name evidence="6" type="ORF">Y919_10165</name>
</gene>
<evidence type="ECO:0000256" key="2">
    <source>
        <dbReference type="ARBA" id="ARBA00022833"/>
    </source>
</evidence>
<dbReference type="Gene3D" id="3.30.70.140">
    <property type="entry name" value="Aspartate carbamoyltransferase regulatory subunit, N-terminal domain"/>
    <property type="match status" value="1"/>
</dbReference>
<evidence type="ECO:0000313" key="6">
    <source>
        <dbReference type="EMBL" id="KGG79742.1"/>
    </source>
</evidence>
<keyword evidence="6" id="KW-0808">Transferase</keyword>
<feature type="domain" description="Aspartate carbamoyltransferase regulatory subunit N-terminal" evidence="4">
    <location>
        <begin position="2"/>
        <end position="90"/>
    </location>
</feature>
<dbReference type="AlphaFoldDB" id="A0A096BFT9"/>
<evidence type="ECO:0000259" key="4">
    <source>
        <dbReference type="Pfam" id="PF01948"/>
    </source>
</evidence>
<name>A0A096BFT9_9FIRM</name>
<sequence length="146" mass="16476">MLNIDAIKKGIVIDHIKAGCGYKIFKELGLDKADYTVALIKNVHSKKLGKKDLIKIENEIDLDLTVLGLIDPNITINIIENEKIKEKIKLSLPKKVKGILKCKNPRCVTTIEKIEDVEFTLVDENTKEYKCEYCDAKTSLLTNAKC</sequence>
<feature type="domain" description="Aspartate carbamoyltransferase regulatory subunit C-terminal" evidence="5">
    <location>
        <begin position="95"/>
        <end position="138"/>
    </location>
</feature>
<dbReference type="GO" id="GO:0006207">
    <property type="term" value="P:'de novo' pyrimidine nucleobase biosynthetic process"/>
    <property type="evidence" value="ECO:0007669"/>
    <property type="project" value="InterPro"/>
</dbReference>
<dbReference type="InterPro" id="IPR036792">
    <property type="entry name" value="Asp_carbatrfase_reg_C_sf"/>
</dbReference>
<evidence type="ECO:0000256" key="1">
    <source>
        <dbReference type="ARBA" id="ARBA00022723"/>
    </source>
</evidence>
<dbReference type="InterPro" id="IPR036793">
    <property type="entry name" value="Asp_carbatrfase_reg_N_sf"/>
</dbReference>
<dbReference type="GO" id="GO:0006221">
    <property type="term" value="P:pyrimidine nucleotide biosynthetic process"/>
    <property type="evidence" value="ECO:0007669"/>
    <property type="project" value="UniProtKB-KW"/>
</dbReference>
<dbReference type="PANTHER" id="PTHR35805:SF1">
    <property type="entry name" value="ASPARTATE CARBAMOYLTRANSFERASE REGULATORY CHAIN"/>
    <property type="match status" value="1"/>
</dbReference>
<dbReference type="STRING" id="1156417.Y919_10165"/>
<dbReference type="GO" id="GO:0016740">
    <property type="term" value="F:transferase activity"/>
    <property type="evidence" value="ECO:0007669"/>
    <property type="project" value="UniProtKB-KW"/>
</dbReference>
<keyword evidence="1" id="KW-0479">Metal-binding</keyword>
<reference evidence="6 7" key="1">
    <citation type="submission" date="2013-12" db="EMBL/GenBank/DDBJ databases">
        <title>Draft genome sequence of Caloranaerobacter sp. H53214.</title>
        <authorList>
            <person name="Jiang L.J."/>
            <person name="Shao Z.Z."/>
            <person name="Long M.N."/>
        </authorList>
    </citation>
    <scope>NUCLEOTIDE SEQUENCE [LARGE SCALE GENOMIC DNA]</scope>
    <source>
        <strain evidence="6 7">H53214</strain>
    </source>
</reference>
<evidence type="ECO:0000259" key="5">
    <source>
        <dbReference type="Pfam" id="PF02748"/>
    </source>
</evidence>
<dbReference type="InterPro" id="IPR020545">
    <property type="entry name" value="Asp_carbamoyltransf_reg_N"/>
</dbReference>
<dbReference type="Pfam" id="PF01948">
    <property type="entry name" value="PyrI"/>
    <property type="match status" value="1"/>
</dbReference>
<keyword evidence="2" id="KW-0862">Zinc</keyword>
<dbReference type="Pfam" id="PF02748">
    <property type="entry name" value="PyrI_C"/>
    <property type="match status" value="1"/>
</dbReference>
<proteinExistence type="predicted"/>
<dbReference type="InterPro" id="IPR002801">
    <property type="entry name" value="Asp_carbamoylTrfase_reg"/>
</dbReference>
<accession>A0A096BFT9</accession>
<keyword evidence="3" id="KW-0665">Pyrimidine biosynthesis</keyword>
<dbReference type="SUPFAM" id="SSF54893">
    <property type="entry name" value="Aspartate carbamoyltransferase, Regulatory-chain, N-terminal domain"/>
    <property type="match status" value="1"/>
</dbReference>